<evidence type="ECO:0000256" key="1">
    <source>
        <dbReference type="PROSITE-ProRule" id="PRU00464"/>
    </source>
</evidence>
<dbReference type="Proteomes" id="UP000252800">
    <property type="component" value="Unassembled WGS sequence"/>
</dbReference>
<dbReference type="EMBL" id="LEOY01000004">
    <property type="protein sequence ID" value="RBR30831.1"/>
    <property type="molecule type" value="Genomic_DNA"/>
</dbReference>
<dbReference type="InterPro" id="IPR036265">
    <property type="entry name" value="HIT-like_sf"/>
</dbReference>
<evidence type="ECO:0000313" key="4">
    <source>
        <dbReference type="Proteomes" id="UP000252800"/>
    </source>
</evidence>
<dbReference type="SUPFAM" id="SSF54197">
    <property type="entry name" value="HIT-like"/>
    <property type="match status" value="1"/>
</dbReference>
<organism evidence="3 4">
    <name type="scientific">Enterococcus cecorum</name>
    <dbReference type="NCBI Taxonomy" id="44008"/>
    <lineage>
        <taxon>Bacteria</taxon>
        <taxon>Bacillati</taxon>
        <taxon>Bacillota</taxon>
        <taxon>Bacilli</taxon>
        <taxon>Lactobacillales</taxon>
        <taxon>Enterococcaceae</taxon>
        <taxon>Enterococcus</taxon>
    </lineage>
</organism>
<reference evidence="3 4" key="1">
    <citation type="submission" date="2015-06" db="EMBL/GenBank/DDBJ databases">
        <title>The Genome Sequence of Enterococcus cecorum 170AEA1.</title>
        <authorList>
            <consortium name="The Broad Institute Genomics Platform"/>
            <consortium name="The Broad Institute Genome Sequencing Center for Infectious Disease"/>
            <person name="Earl A.M."/>
            <person name="Van Tyne D."/>
            <person name="Lebreton F."/>
            <person name="Saavedra J.T."/>
            <person name="Gilmore M.S."/>
            <person name="Manson McGuire A."/>
            <person name="Clock S."/>
            <person name="Crupain M."/>
            <person name="Rangan U."/>
            <person name="Young S."/>
            <person name="Abouelleil A."/>
            <person name="Cao P."/>
            <person name="Chapman S.B."/>
            <person name="Griggs A."/>
            <person name="Priest M."/>
            <person name="Shea T."/>
            <person name="Wortman J."/>
            <person name="Nusbaum C."/>
            <person name="Birren B."/>
        </authorList>
    </citation>
    <scope>NUCLEOTIDE SEQUENCE [LARGE SCALE GENOMIC DNA]</scope>
    <source>
        <strain evidence="3 4">170AEA1</strain>
    </source>
</reference>
<accession>A0A366SHV8</accession>
<dbReference type="AlphaFoldDB" id="A0A366SHV8"/>
<name>A0A366SHV8_9ENTE</name>
<evidence type="ECO:0000313" key="3">
    <source>
        <dbReference type="EMBL" id="RBR30831.1"/>
    </source>
</evidence>
<feature type="short sequence motif" description="Histidine triad motif" evidence="1">
    <location>
        <begin position="93"/>
        <end position="97"/>
    </location>
</feature>
<evidence type="ECO:0000259" key="2">
    <source>
        <dbReference type="PROSITE" id="PS51084"/>
    </source>
</evidence>
<proteinExistence type="predicted"/>
<dbReference type="GO" id="GO:0003824">
    <property type="term" value="F:catalytic activity"/>
    <property type="evidence" value="ECO:0007669"/>
    <property type="project" value="InterPro"/>
</dbReference>
<dbReference type="PROSITE" id="PS51084">
    <property type="entry name" value="HIT_2"/>
    <property type="match status" value="1"/>
</dbReference>
<comment type="caution">
    <text evidence="3">The sequence shown here is derived from an EMBL/GenBank/DDBJ whole genome shotgun (WGS) entry which is preliminary data.</text>
</comment>
<dbReference type="RefSeq" id="WP_047339058.1">
    <property type="nucleotide sequence ID" value="NZ_AP035890.1"/>
</dbReference>
<protein>
    <recommendedName>
        <fullName evidence="2">HIT domain-containing protein</fullName>
    </recommendedName>
</protein>
<gene>
    <name evidence="3" type="ORF">EB18_00843</name>
</gene>
<dbReference type="Pfam" id="PF01230">
    <property type="entry name" value="HIT"/>
    <property type="match status" value="1"/>
</dbReference>
<sequence length="158" mass="18426">MCLICERIREITENKNPYFVKEMTTGYVVIGDHQYFEGYTLFLCKRHVNELHELPHEYKLKFLDEMSLVSQAVSQAFQADKMNIELLGNGESHVHWHLFPRKNADLGKYGHNGKGPVWWLPFDEMYDENVRPGNEKLQELKVKLIDEINKIGSVTTNG</sequence>
<dbReference type="Gene3D" id="3.30.428.10">
    <property type="entry name" value="HIT-like"/>
    <property type="match status" value="1"/>
</dbReference>
<dbReference type="InterPro" id="IPR011146">
    <property type="entry name" value="HIT-like"/>
</dbReference>
<feature type="domain" description="HIT" evidence="2">
    <location>
        <begin position="7"/>
        <end position="108"/>
    </location>
</feature>